<comment type="caution">
    <text evidence="4">The sequence shown here is derived from an EMBL/GenBank/DDBJ whole genome shotgun (WGS) entry which is preliminary data.</text>
</comment>
<proteinExistence type="inferred from homology"/>
<keyword evidence="3" id="KW-0812">Transmembrane</keyword>
<keyword evidence="1" id="KW-0406">Ion transport</keyword>
<keyword evidence="1" id="KW-0813">Transport</keyword>
<protein>
    <recommendedName>
        <fullName evidence="1">ATP synthase protein I</fullName>
    </recommendedName>
</protein>
<keyword evidence="3" id="KW-1133">Transmembrane helix</keyword>
<keyword evidence="1" id="KW-0375">Hydrogen ion transport</keyword>
<feature type="compositionally biased region" description="Polar residues" evidence="2">
    <location>
        <begin position="1"/>
        <end position="11"/>
    </location>
</feature>
<name>A0ABV7XDK2_9SPHN</name>
<feature type="transmembrane region" description="Helical" evidence="3">
    <location>
        <begin position="56"/>
        <end position="74"/>
    </location>
</feature>
<feature type="region of interest" description="Disordered" evidence="2">
    <location>
        <begin position="1"/>
        <end position="20"/>
    </location>
</feature>
<feature type="transmembrane region" description="Helical" evidence="3">
    <location>
        <begin position="80"/>
        <end position="101"/>
    </location>
</feature>
<dbReference type="Gene3D" id="1.20.1250.20">
    <property type="entry name" value="MFS general substrate transporter like domains"/>
    <property type="match status" value="1"/>
</dbReference>
<dbReference type="Proteomes" id="UP001595615">
    <property type="component" value="Unassembled WGS sequence"/>
</dbReference>
<dbReference type="Pfam" id="PF09527">
    <property type="entry name" value="ATPase_gene1"/>
    <property type="match status" value="1"/>
</dbReference>
<evidence type="ECO:0000256" key="2">
    <source>
        <dbReference type="SAM" id="MobiDB-lite"/>
    </source>
</evidence>
<evidence type="ECO:0000256" key="1">
    <source>
        <dbReference type="PIRNR" id="PIRNR032126"/>
    </source>
</evidence>
<reference evidence="5" key="1">
    <citation type="journal article" date="2019" name="Int. J. Syst. Evol. Microbiol.">
        <title>The Global Catalogue of Microorganisms (GCM) 10K type strain sequencing project: providing services to taxonomists for standard genome sequencing and annotation.</title>
        <authorList>
            <consortium name="The Broad Institute Genomics Platform"/>
            <consortium name="The Broad Institute Genome Sequencing Center for Infectious Disease"/>
            <person name="Wu L."/>
            <person name="Ma J."/>
        </authorList>
    </citation>
    <scope>NUCLEOTIDE SEQUENCE [LARGE SCALE GENOMIC DNA]</scope>
    <source>
        <strain evidence="5">KCTC 42644</strain>
    </source>
</reference>
<comment type="similarity">
    <text evidence="1">Belongs to the bacterial AtpI family.</text>
</comment>
<dbReference type="EMBL" id="JBHRXV010000011">
    <property type="protein sequence ID" value="MFC3714169.1"/>
    <property type="molecule type" value="Genomic_DNA"/>
</dbReference>
<gene>
    <name evidence="4" type="ORF">ACFOMD_16480</name>
</gene>
<dbReference type="InterPro" id="IPR036259">
    <property type="entry name" value="MFS_trans_sf"/>
</dbReference>
<dbReference type="RefSeq" id="WP_380863347.1">
    <property type="nucleotide sequence ID" value="NZ_JBHRXV010000011.1"/>
</dbReference>
<accession>A0ABV7XDK2</accession>
<dbReference type="PIRSF" id="PIRSF032126">
    <property type="entry name" value="F0F1_ATP_synthase_subunit_I"/>
    <property type="match status" value="1"/>
</dbReference>
<organism evidence="4 5">
    <name type="scientific">Sphingoaurantiacus capsulatus</name>
    <dbReference type="NCBI Taxonomy" id="1771310"/>
    <lineage>
        <taxon>Bacteria</taxon>
        <taxon>Pseudomonadati</taxon>
        <taxon>Pseudomonadota</taxon>
        <taxon>Alphaproteobacteria</taxon>
        <taxon>Sphingomonadales</taxon>
        <taxon>Sphingosinicellaceae</taxon>
        <taxon>Sphingoaurantiacus</taxon>
    </lineage>
</organism>
<keyword evidence="5" id="KW-1185">Reference proteome</keyword>
<evidence type="ECO:0000256" key="3">
    <source>
        <dbReference type="SAM" id="Phobius"/>
    </source>
</evidence>
<keyword evidence="1 3" id="KW-0472">Membrane</keyword>
<dbReference type="InterPro" id="IPR032820">
    <property type="entry name" value="ATPase_put"/>
</dbReference>
<sequence length="117" mass="12117">MGTVNGQQDPNSDADDSARLDRLDERLKAAQAGQAAREGKVRDPSAAEGYGLGNQVIALLIGGIAGGALIGWLIDRWFGTSPAGLLVVMFLGIAAAFRSIIRLSTKRPDNNPDAGGA</sequence>
<comment type="function">
    <text evidence="1">A possible function for this protein is to guide the assembly of the membrane sector of the ATPase enzyme complex.</text>
</comment>
<dbReference type="InterPro" id="IPR016989">
    <property type="entry name" value="Atp1_alphaprobac"/>
</dbReference>
<evidence type="ECO:0000313" key="5">
    <source>
        <dbReference type="Proteomes" id="UP001595615"/>
    </source>
</evidence>
<evidence type="ECO:0000313" key="4">
    <source>
        <dbReference type="EMBL" id="MFC3714169.1"/>
    </source>
</evidence>